<dbReference type="RefSeq" id="WP_073027891.1">
    <property type="nucleotide sequence ID" value="NZ_FQXJ01000003.1"/>
</dbReference>
<keyword evidence="1" id="KW-0175">Coiled coil</keyword>
<feature type="coiled-coil region" evidence="1">
    <location>
        <begin position="9"/>
        <end position="82"/>
    </location>
</feature>
<dbReference type="Gene3D" id="1.20.1270.70">
    <property type="entry name" value="Designed single chain three-helix bundle"/>
    <property type="match status" value="1"/>
</dbReference>
<dbReference type="Proteomes" id="UP000183954">
    <property type="component" value="Unassembled WGS sequence"/>
</dbReference>
<proteinExistence type="predicted"/>
<evidence type="ECO:0000256" key="1">
    <source>
        <dbReference type="SAM" id="Coils"/>
    </source>
</evidence>
<name>A0A1M5RZG6_9FIRM</name>
<organism evidence="2 3">
    <name type="scientific">Desulfosporosinus lacus DSM 15449</name>
    <dbReference type="NCBI Taxonomy" id="1121420"/>
    <lineage>
        <taxon>Bacteria</taxon>
        <taxon>Bacillati</taxon>
        <taxon>Bacillota</taxon>
        <taxon>Clostridia</taxon>
        <taxon>Eubacteriales</taxon>
        <taxon>Desulfitobacteriaceae</taxon>
        <taxon>Desulfosporosinus</taxon>
    </lineage>
</organism>
<dbReference type="AlphaFoldDB" id="A0A1M5RZG6"/>
<evidence type="ECO:0008006" key="4">
    <source>
        <dbReference type="Google" id="ProtNLM"/>
    </source>
</evidence>
<reference evidence="3" key="1">
    <citation type="submission" date="2016-11" db="EMBL/GenBank/DDBJ databases">
        <authorList>
            <person name="Varghese N."/>
            <person name="Submissions S."/>
        </authorList>
    </citation>
    <scope>NUCLEOTIDE SEQUENCE [LARGE SCALE GENOMIC DNA]</scope>
    <source>
        <strain evidence="3">DSM 15449</strain>
    </source>
</reference>
<evidence type="ECO:0000313" key="3">
    <source>
        <dbReference type="Proteomes" id="UP000183954"/>
    </source>
</evidence>
<dbReference type="STRING" id="1121420.SAMN02746098_00705"/>
<keyword evidence="3" id="KW-1185">Reference proteome</keyword>
<evidence type="ECO:0000313" key="2">
    <source>
        <dbReference type="EMBL" id="SHH31636.1"/>
    </source>
</evidence>
<gene>
    <name evidence="2" type="ORF">SAMN02746098_00705</name>
</gene>
<dbReference type="SUPFAM" id="SSF57997">
    <property type="entry name" value="Tropomyosin"/>
    <property type="match status" value="1"/>
</dbReference>
<accession>A0A1M5RZG6</accession>
<dbReference type="EMBL" id="FQXJ01000003">
    <property type="protein sequence ID" value="SHH31636.1"/>
    <property type="molecule type" value="Genomic_DNA"/>
</dbReference>
<sequence>MENEIKGMLGLILNKLNGLESKVDNLESKMELRMDRLELRMDSLELRMNNLESRQDEIYLVVKAIEHNNQVHRAEIDNLKHTVSNVEGTINTIGDVITKRKAI</sequence>
<protein>
    <recommendedName>
        <fullName evidence="4">M domain protein</fullName>
    </recommendedName>
</protein>
<dbReference type="OrthoDB" id="1798350at2"/>